<accession>A0A0K2TR74</accession>
<dbReference type="AlphaFoldDB" id="A0A0K2TR74"/>
<name>A0A0K2TR74_LEPSM</name>
<keyword evidence="1" id="KW-1133">Transmembrane helix</keyword>
<protein>
    <submittedName>
        <fullName evidence="2">Uncharacterized protein</fullName>
    </submittedName>
</protein>
<evidence type="ECO:0000313" key="2">
    <source>
        <dbReference type="EMBL" id="CDW28539.1"/>
    </source>
</evidence>
<keyword evidence="1" id="KW-0472">Membrane</keyword>
<dbReference type="EMBL" id="HACA01011178">
    <property type="protein sequence ID" value="CDW28539.1"/>
    <property type="molecule type" value="Transcribed_RNA"/>
</dbReference>
<feature type="non-terminal residue" evidence="2">
    <location>
        <position position="1"/>
    </location>
</feature>
<sequence>NKLYFGAKSALFKPLVHAQIRYYEALIVFSIFLVFGLEINKDSTPSFY</sequence>
<organism evidence="2">
    <name type="scientific">Lepeophtheirus salmonis</name>
    <name type="common">Salmon louse</name>
    <name type="synonym">Caligus salmonis</name>
    <dbReference type="NCBI Taxonomy" id="72036"/>
    <lineage>
        <taxon>Eukaryota</taxon>
        <taxon>Metazoa</taxon>
        <taxon>Ecdysozoa</taxon>
        <taxon>Arthropoda</taxon>
        <taxon>Crustacea</taxon>
        <taxon>Multicrustacea</taxon>
        <taxon>Hexanauplia</taxon>
        <taxon>Copepoda</taxon>
        <taxon>Siphonostomatoida</taxon>
        <taxon>Caligidae</taxon>
        <taxon>Lepeophtheirus</taxon>
    </lineage>
</organism>
<keyword evidence="1" id="KW-0812">Transmembrane</keyword>
<proteinExistence type="predicted"/>
<reference evidence="2" key="1">
    <citation type="submission" date="2014-05" db="EMBL/GenBank/DDBJ databases">
        <authorList>
            <person name="Chronopoulou M."/>
        </authorList>
    </citation>
    <scope>NUCLEOTIDE SEQUENCE</scope>
    <source>
        <tissue evidence="2">Whole organism</tissue>
    </source>
</reference>
<feature type="transmembrane region" description="Helical" evidence="1">
    <location>
        <begin position="20"/>
        <end position="39"/>
    </location>
</feature>
<evidence type="ECO:0000256" key="1">
    <source>
        <dbReference type="SAM" id="Phobius"/>
    </source>
</evidence>